<keyword evidence="8" id="KW-1185">Reference proteome</keyword>
<keyword evidence="2" id="KW-1003">Cell membrane</keyword>
<dbReference type="Proteomes" id="UP000472676">
    <property type="component" value="Unassembled WGS sequence"/>
</dbReference>
<dbReference type="InterPro" id="IPR005171">
    <property type="entry name" value="Cyt_c_oxidase_su4_prok"/>
</dbReference>
<evidence type="ECO:0000256" key="5">
    <source>
        <dbReference type="ARBA" id="ARBA00023136"/>
    </source>
</evidence>
<dbReference type="Pfam" id="PF03626">
    <property type="entry name" value="COX4_pro"/>
    <property type="match status" value="1"/>
</dbReference>
<dbReference type="GO" id="GO:0005886">
    <property type="term" value="C:plasma membrane"/>
    <property type="evidence" value="ECO:0007669"/>
    <property type="project" value="UniProtKB-SubCell"/>
</dbReference>
<keyword evidence="5 6" id="KW-0472">Membrane</keyword>
<keyword evidence="4 6" id="KW-1133">Transmembrane helix</keyword>
<keyword evidence="3 6" id="KW-0812">Transmembrane</keyword>
<comment type="caution">
    <text evidence="7">The sequence shown here is derived from an EMBL/GenBank/DDBJ whole genome shotgun (WGS) entry which is preliminary data.</text>
</comment>
<evidence type="ECO:0000256" key="1">
    <source>
        <dbReference type="ARBA" id="ARBA00004651"/>
    </source>
</evidence>
<evidence type="ECO:0000256" key="3">
    <source>
        <dbReference type="ARBA" id="ARBA00022692"/>
    </source>
</evidence>
<feature type="transmembrane region" description="Helical" evidence="6">
    <location>
        <begin position="72"/>
        <end position="91"/>
    </location>
</feature>
<evidence type="ECO:0000256" key="2">
    <source>
        <dbReference type="ARBA" id="ARBA00022475"/>
    </source>
</evidence>
<feature type="transmembrane region" description="Helical" evidence="6">
    <location>
        <begin position="7"/>
        <end position="26"/>
    </location>
</feature>
<evidence type="ECO:0000256" key="6">
    <source>
        <dbReference type="SAM" id="Phobius"/>
    </source>
</evidence>
<proteinExistence type="predicted"/>
<comment type="subcellular location">
    <subcellularLocation>
        <location evidence="1">Cell membrane</location>
        <topology evidence="1">Multi-pass membrane protein</topology>
    </subcellularLocation>
</comment>
<gene>
    <name evidence="7" type="ORF">G7Y85_09490</name>
</gene>
<accession>A0A6M2BSK2</accession>
<name>A0A6M2BSK2_9GAMM</name>
<feature type="transmembrane region" description="Helical" evidence="6">
    <location>
        <begin position="38"/>
        <end position="60"/>
    </location>
</feature>
<dbReference type="EMBL" id="JAAMOW010000004">
    <property type="protein sequence ID" value="NGY04999.1"/>
    <property type="molecule type" value="Genomic_DNA"/>
</dbReference>
<evidence type="ECO:0000256" key="4">
    <source>
        <dbReference type="ARBA" id="ARBA00022989"/>
    </source>
</evidence>
<evidence type="ECO:0000313" key="8">
    <source>
        <dbReference type="Proteomes" id="UP000472676"/>
    </source>
</evidence>
<dbReference type="RefSeq" id="WP_166255461.1">
    <property type="nucleotide sequence ID" value="NZ_JAAMOW010000004.1"/>
</dbReference>
<protein>
    <submittedName>
        <fullName evidence="7">Cytochrome C oxidase subunit IV family protein</fullName>
    </submittedName>
</protein>
<reference evidence="7 8" key="1">
    <citation type="journal article" date="2014" name="Int. J. Syst. Evol. Microbiol.">
        <title>Solimonas terrae sp. nov., isolated from soil.</title>
        <authorList>
            <person name="Kim S.J."/>
            <person name="Moon J.Y."/>
            <person name="Weon H.Y."/>
            <person name="Ahn J.H."/>
            <person name="Chen W.M."/>
            <person name="Kwon S.W."/>
        </authorList>
    </citation>
    <scope>NUCLEOTIDE SEQUENCE [LARGE SCALE GENOMIC DNA]</scope>
    <source>
        <strain evidence="7 8">KIS83-12</strain>
    </source>
</reference>
<sequence length="92" mass="10225">MTAYLRNPLTIVWAFLSFSTVVSWALSRDVGGSAQMSALVTTGVLLIAAVKAQFVIRYFMEVRHAPAWLQRTLNAWLILLFAFLLGAYFAGL</sequence>
<organism evidence="7 8">
    <name type="scientific">Solimonas terrae</name>
    <dbReference type="NCBI Taxonomy" id="1396819"/>
    <lineage>
        <taxon>Bacteria</taxon>
        <taxon>Pseudomonadati</taxon>
        <taxon>Pseudomonadota</taxon>
        <taxon>Gammaproteobacteria</taxon>
        <taxon>Nevskiales</taxon>
        <taxon>Nevskiaceae</taxon>
        <taxon>Solimonas</taxon>
    </lineage>
</organism>
<dbReference type="AlphaFoldDB" id="A0A6M2BSK2"/>
<evidence type="ECO:0000313" key="7">
    <source>
        <dbReference type="EMBL" id="NGY04999.1"/>
    </source>
</evidence>